<dbReference type="Pfam" id="PF00144">
    <property type="entry name" value="Beta-lactamase"/>
    <property type="match status" value="1"/>
</dbReference>
<keyword evidence="4 6" id="KW-0378">Hydrolase</keyword>
<dbReference type="InterPro" id="IPR001586">
    <property type="entry name" value="Beta-lactam_class-C_AS"/>
</dbReference>
<reference evidence="9 10" key="1">
    <citation type="submission" date="2019-10" db="EMBL/GenBank/DDBJ databases">
        <title>Taxonomy of Antarctic Massilia spp.: description of Massilia rubra sp. nov., Massilia aquatica sp. nov., Massilia mucilaginosa sp. nov., Massilia frigida sp. nov. isolated from streams, lakes and regoliths.</title>
        <authorList>
            <person name="Holochova P."/>
            <person name="Sedlacek I."/>
            <person name="Kralova S."/>
            <person name="Maslanova I."/>
            <person name="Busse H.-J."/>
            <person name="Stankova E."/>
            <person name="Vrbovska V."/>
            <person name="Kovarovic V."/>
            <person name="Bartak M."/>
            <person name="Svec P."/>
            <person name="Pantucek R."/>
        </authorList>
    </citation>
    <scope>NUCLEOTIDE SEQUENCE [LARGE SCALE GENOMIC DNA]</scope>
    <source>
        <strain evidence="9 10">CCM 8695</strain>
    </source>
</reference>
<feature type="signal peptide" evidence="7">
    <location>
        <begin position="1"/>
        <end position="29"/>
    </location>
</feature>
<evidence type="ECO:0000256" key="5">
    <source>
        <dbReference type="ARBA" id="ARBA00023251"/>
    </source>
</evidence>
<evidence type="ECO:0000259" key="8">
    <source>
        <dbReference type="Pfam" id="PF00144"/>
    </source>
</evidence>
<evidence type="ECO:0000256" key="3">
    <source>
        <dbReference type="ARBA" id="ARBA00012865"/>
    </source>
</evidence>
<keyword evidence="7" id="KW-0732">Signal</keyword>
<evidence type="ECO:0000313" key="10">
    <source>
        <dbReference type="Proteomes" id="UP000621455"/>
    </source>
</evidence>
<comment type="similarity">
    <text evidence="2 6">Belongs to the class-C beta-lactamase family.</text>
</comment>
<evidence type="ECO:0000256" key="6">
    <source>
        <dbReference type="RuleBase" id="RU361140"/>
    </source>
</evidence>
<dbReference type="InterPro" id="IPR012338">
    <property type="entry name" value="Beta-lactam/transpept-like"/>
</dbReference>
<dbReference type="InterPro" id="IPR001466">
    <property type="entry name" value="Beta-lactam-related"/>
</dbReference>
<accession>A0ABX0NGC7</accession>
<evidence type="ECO:0000256" key="1">
    <source>
        <dbReference type="ARBA" id="ARBA00001526"/>
    </source>
</evidence>
<dbReference type="PANTHER" id="PTHR46825">
    <property type="entry name" value="D-ALANYL-D-ALANINE-CARBOXYPEPTIDASE/ENDOPEPTIDASE AMPH"/>
    <property type="match status" value="1"/>
</dbReference>
<dbReference type="NCBIfam" id="NF033085">
    <property type="entry name" value="bla_class_C"/>
    <property type="match status" value="1"/>
</dbReference>
<name>A0ABX0NGC7_9BURK</name>
<feature type="domain" description="Beta-lactamase-related" evidence="8">
    <location>
        <begin position="40"/>
        <end position="386"/>
    </location>
</feature>
<keyword evidence="5 6" id="KW-0046">Antibiotic resistance</keyword>
<keyword evidence="10" id="KW-1185">Reference proteome</keyword>
<feature type="chain" id="PRO_5046521472" description="Beta-lactamase" evidence="7">
    <location>
        <begin position="30"/>
        <end position="389"/>
    </location>
</feature>
<dbReference type="InterPro" id="IPR050491">
    <property type="entry name" value="AmpC-like"/>
</dbReference>
<comment type="caution">
    <text evidence="9">The sequence shown here is derived from an EMBL/GenBank/DDBJ whole genome shotgun (WGS) entry which is preliminary data.</text>
</comment>
<proteinExistence type="inferred from homology"/>
<dbReference type="InterPro" id="IPR058136">
    <property type="entry name" value="AmpC"/>
</dbReference>
<dbReference type="Gene3D" id="3.40.710.10">
    <property type="entry name" value="DD-peptidase/beta-lactamase superfamily"/>
    <property type="match status" value="1"/>
</dbReference>
<gene>
    <name evidence="9" type="primary">ampC</name>
    <name evidence="9" type="ORF">F2P44_31110</name>
</gene>
<protein>
    <recommendedName>
        <fullName evidence="3 6">Beta-lactamase</fullName>
        <ecNumber evidence="3 6">3.5.2.6</ecNumber>
    </recommendedName>
</protein>
<sequence length="389" mass="41570">MVSTLSPKLTKHIAIALVASCFAAVNSHAADSDARIRAIVDKAIGPVMAEYKVPGMAVAVTVDGQPYVFNYGLASVKDNTPVGDATLFELGSISKTLTATLASYAQVLGKLSLDAHPGTYMPELKGSPIDKMSVLNLGTYTGSGLPLQFPDAVTGATMSDYFRQWKPQATAGAQRRYSNPSLGLFGHLTALALKSDFADAMEQQLFPQLGLKSSYLRVPDSAMANYAWGYDEDNKPRRMNPGVLAAETYGVRSTAADMLRFVQANIDPQRLDEPMQRAVHGTHVGYFKVGAMMQGLGWEQYPYPVTLQRLLAGNSSTMIMEPNAAKRITAGPGTSAKTLFNKTGSTGGFGSYVAFVPAKKIGVVILANTNYPIPARIKAGHAILKQLAP</sequence>
<evidence type="ECO:0000256" key="4">
    <source>
        <dbReference type="ARBA" id="ARBA00022801"/>
    </source>
</evidence>
<dbReference type="Proteomes" id="UP000621455">
    <property type="component" value="Unassembled WGS sequence"/>
</dbReference>
<organism evidence="9 10">
    <name type="scientific">Massilia frigida</name>
    <dbReference type="NCBI Taxonomy" id="2609281"/>
    <lineage>
        <taxon>Bacteria</taxon>
        <taxon>Pseudomonadati</taxon>
        <taxon>Pseudomonadota</taxon>
        <taxon>Betaproteobacteria</taxon>
        <taxon>Burkholderiales</taxon>
        <taxon>Oxalobacteraceae</taxon>
        <taxon>Telluria group</taxon>
        <taxon>Massilia</taxon>
    </lineage>
</organism>
<evidence type="ECO:0000256" key="2">
    <source>
        <dbReference type="ARBA" id="ARBA00007840"/>
    </source>
</evidence>
<dbReference type="EMBL" id="WHJG01000059">
    <property type="protein sequence ID" value="NHZ83683.1"/>
    <property type="molecule type" value="Genomic_DNA"/>
</dbReference>
<dbReference type="SUPFAM" id="SSF56601">
    <property type="entry name" value="beta-lactamase/transpeptidase-like"/>
    <property type="match status" value="1"/>
</dbReference>
<evidence type="ECO:0000256" key="7">
    <source>
        <dbReference type="SAM" id="SignalP"/>
    </source>
</evidence>
<dbReference type="PANTHER" id="PTHR46825:SF8">
    <property type="entry name" value="BETA-LACTAMASE-RELATED"/>
    <property type="match status" value="1"/>
</dbReference>
<comment type="catalytic activity">
    <reaction evidence="1 6">
        <text>a beta-lactam + H2O = a substituted beta-amino acid</text>
        <dbReference type="Rhea" id="RHEA:20401"/>
        <dbReference type="ChEBI" id="CHEBI:15377"/>
        <dbReference type="ChEBI" id="CHEBI:35627"/>
        <dbReference type="ChEBI" id="CHEBI:140347"/>
        <dbReference type="EC" id="3.5.2.6"/>
    </reaction>
</comment>
<dbReference type="EC" id="3.5.2.6" evidence="3 6"/>
<dbReference type="PROSITE" id="PS00336">
    <property type="entry name" value="BETA_LACTAMASE_C"/>
    <property type="match status" value="1"/>
</dbReference>
<evidence type="ECO:0000313" key="9">
    <source>
        <dbReference type="EMBL" id="NHZ83683.1"/>
    </source>
</evidence>